<dbReference type="SUPFAM" id="SSF55821">
    <property type="entry name" value="YrdC/RibB"/>
    <property type="match status" value="1"/>
</dbReference>
<evidence type="ECO:0000256" key="1">
    <source>
        <dbReference type="ARBA" id="ARBA00004496"/>
    </source>
</evidence>
<comment type="similarity">
    <text evidence="2 13">Belongs to the SUA5 family.</text>
</comment>
<feature type="binding site" evidence="14">
    <location>
        <position position="193"/>
    </location>
    <ligand>
        <name>ATP</name>
        <dbReference type="ChEBI" id="CHEBI:30616"/>
    </ligand>
</feature>
<feature type="binding site" evidence="14">
    <location>
        <position position="115"/>
    </location>
    <ligand>
        <name>ATP</name>
        <dbReference type="ChEBI" id="CHEBI:30616"/>
    </ligand>
</feature>
<gene>
    <name evidence="16" type="ORF">FLL45_16855</name>
</gene>
<keyword evidence="5 13" id="KW-0963">Cytoplasm</keyword>
<organism evidence="16 17">
    <name type="scientific">Aliikangiella marina</name>
    <dbReference type="NCBI Taxonomy" id="1712262"/>
    <lineage>
        <taxon>Bacteria</taxon>
        <taxon>Pseudomonadati</taxon>
        <taxon>Pseudomonadota</taxon>
        <taxon>Gammaproteobacteria</taxon>
        <taxon>Oceanospirillales</taxon>
        <taxon>Pleioneaceae</taxon>
        <taxon>Aliikangiella</taxon>
    </lineage>
</organism>
<comment type="catalytic activity">
    <reaction evidence="12 13">
        <text>L-threonine + hydrogencarbonate + ATP = L-threonylcarbamoyladenylate + diphosphate + H2O</text>
        <dbReference type="Rhea" id="RHEA:36407"/>
        <dbReference type="ChEBI" id="CHEBI:15377"/>
        <dbReference type="ChEBI" id="CHEBI:17544"/>
        <dbReference type="ChEBI" id="CHEBI:30616"/>
        <dbReference type="ChEBI" id="CHEBI:33019"/>
        <dbReference type="ChEBI" id="CHEBI:57926"/>
        <dbReference type="ChEBI" id="CHEBI:73682"/>
        <dbReference type="EC" id="2.7.7.87"/>
    </reaction>
</comment>
<feature type="binding site" evidence="14">
    <location>
        <position position="149"/>
    </location>
    <ligand>
        <name>ATP</name>
        <dbReference type="ChEBI" id="CHEBI:30616"/>
    </ligand>
</feature>
<protein>
    <recommendedName>
        <fullName evidence="4 13">Threonylcarbamoyl-AMP synthase</fullName>
        <shortName evidence="13">TC-AMP synthase</shortName>
        <ecNumber evidence="3 13">2.7.7.87</ecNumber>
    </recommendedName>
    <alternativeName>
        <fullName evidence="11 13">L-threonylcarbamoyladenylate synthase</fullName>
    </alternativeName>
</protein>
<dbReference type="AlphaFoldDB" id="A0A545T7L9"/>
<dbReference type="Pfam" id="PF01300">
    <property type="entry name" value="Sua5_yciO_yrdC"/>
    <property type="match status" value="1"/>
</dbReference>
<dbReference type="GO" id="GO:0005524">
    <property type="term" value="F:ATP binding"/>
    <property type="evidence" value="ECO:0007669"/>
    <property type="project" value="UniProtKB-UniRule"/>
</dbReference>
<feature type="binding site" evidence="14">
    <location>
        <position position="141"/>
    </location>
    <ligand>
        <name>ATP</name>
        <dbReference type="ChEBI" id="CHEBI:30616"/>
    </ligand>
</feature>
<dbReference type="PANTHER" id="PTHR17490">
    <property type="entry name" value="SUA5"/>
    <property type="match status" value="1"/>
</dbReference>
<feature type="binding site" evidence="14">
    <location>
        <position position="33"/>
    </location>
    <ligand>
        <name>L-threonine</name>
        <dbReference type="ChEBI" id="CHEBI:57926"/>
    </ligand>
</feature>
<evidence type="ECO:0000256" key="8">
    <source>
        <dbReference type="ARBA" id="ARBA00022695"/>
    </source>
</evidence>
<dbReference type="InterPro" id="IPR038385">
    <property type="entry name" value="Sua5/YwlC_C"/>
</dbReference>
<evidence type="ECO:0000256" key="9">
    <source>
        <dbReference type="ARBA" id="ARBA00022741"/>
    </source>
</evidence>
<dbReference type="InterPro" id="IPR005145">
    <property type="entry name" value="Sua5_C"/>
</dbReference>
<evidence type="ECO:0000256" key="4">
    <source>
        <dbReference type="ARBA" id="ARBA00015492"/>
    </source>
</evidence>
<feature type="binding site" evidence="14">
    <location>
        <position position="56"/>
    </location>
    <ligand>
        <name>ATP</name>
        <dbReference type="ChEBI" id="CHEBI:30616"/>
    </ligand>
</feature>
<comment type="subcellular location">
    <subcellularLocation>
        <location evidence="1 13">Cytoplasm</location>
    </subcellularLocation>
</comment>
<evidence type="ECO:0000256" key="5">
    <source>
        <dbReference type="ARBA" id="ARBA00022490"/>
    </source>
</evidence>
<dbReference type="InterPro" id="IPR050156">
    <property type="entry name" value="TC-AMP_synthase_SUA5"/>
</dbReference>
<feature type="binding site" evidence="14">
    <location>
        <position position="65"/>
    </location>
    <ligand>
        <name>L-threonine</name>
        <dbReference type="ChEBI" id="CHEBI:57926"/>
    </ligand>
</feature>
<evidence type="ECO:0000256" key="3">
    <source>
        <dbReference type="ARBA" id="ARBA00012584"/>
    </source>
</evidence>
<dbReference type="Pfam" id="PF03481">
    <property type="entry name" value="Sua5_C"/>
    <property type="match status" value="1"/>
</dbReference>
<dbReference type="GO" id="GO:0061710">
    <property type="term" value="F:L-threonylcarbamoyladenylate synthase"/>
    <property type="evidence" value="ECO:0007669"/>
    <property type="project" value="UniProtKB-EC"/>
</dbReference>
<evidence type="ECO:0000256" key="2">
    <source>
        <dbReference type="ARBA" id="ARBA00007663"/>
    </source>
</evidence>
<evidence type="ECO:0000256" key="13">
    <source>
        <dbReference type="PIRNR" id="PIRNR004930"/>
    </source>
</evidence>
<dbReference type="NCBIfam" id="TIGR00057">
    <property type="entry name" value="L-threonylcarbamoyladenylate synthase"/>
    <property type="match status" value="1"/>
</dbReference>
<keyword evidence="9 13" id="KW-0547">Nucleotide-binding</keyword>
<dbReference type="PROSITE" id="PS51163">
    <property type="entry name" value="YRDC"/>
    <property type="match status" value="1"/>
</dbReference>
<dbReference type="FunFam" id="3.90.870.10:FF:000009">
    <property type="entry name" value="Threonylcarbamoyl-AMP synthase, putative"/>
    <property type="match status" value="1"/>
</dbReference>
<dbReference type="Proteomes" id="UP000317839">
    <property type="component" value="Unassembled WGS sequence"/>
</dbReference>
<evidence type="ECO:0000256" key="6">
    <source>
        <dbReference type="ARBA" id="ARBA00022679"/>
    </source>
</evidence>
<dbReference type="Gene3D" id="3.40.50.11030">
    <property type="entry name" value="Threonylcarbamoyl-AMP synthase, C-terminal domain"/>
    <property type="match status" value="1"/>
</dbReference>
<dbReference type="PANTHER" id="PTHR17490:SF16">
    <property type="entry name" value="THREONYLCARBAMOYL-AMP SYNTHASE"/>
    <property type="match status" value="1"/>
</dbReference>
<dbReference type="EC" id="2.7.7.87" evidence="3 13"/>
<keyword evidence="7 13" id="KW-0819">tRNA processing</keyword>
<dbReference type="GO" id="GO:0008033">
    <property type="term" value="P:tRNA processing"/>
    <property type="evidence" value="ECO:0007669"/>
    <property type="project" value="UniProtKB-KW"/>
</dbReference>
<dbReference type="GO" id="GO:0006450">
    <property type="term" value="P:regulation of translational fidelity"/>
    <property type="evidence" value="ECO:0007669"/>
    <property type="project" value="TreeGrafter"/>
</dbReference>
<comment type="caution">
    <text evidence="16">The sequence shown here is derived from an EMBL/GenBank/DDBJ whole genome shotgun (WGS) entry which is preliminary data.</text>
</comment>
<accession>A0A545T7L9</accession>
<keyword evidence="8 13" id="KW-0548">Nucleotidyltransferase</keyword>
<keyword evidence="6 13" id="KW-0808">Transferase</keyword>
<evidence type="ECO:0000313" key="16">
    <source>
        <dbReference type="EMBL" id="TQV73211.1"/>
    </source>
</evidence>
<feature type="binding site" evidence="14">
    <location>
        <position position="179"/>
    </location>
    <ligand>
        <name>L-threonine</name>
        <dbReference type="ChEBI" id="CHEBI:57926"/>
    </ligand>
</feature>
<keyword evidence="17" id="KW-1185">Reference proteome</keyword>
<feature type="binding site" evidence="14">
    <location>
        <position position="119"/>
    </location>
    <ligand>
        <name>L-threonine</name>
        <dbReference type="ChEBI" id="CHEBI:57926"/>
    </ligand>
</feature>
<dbReference type="EMBL" id="VIKR01000004">
    <property type="protein sequence ID" value="TQV73211.1"/>
    <property type="molecule type" value="Genomic_DNA"/>
</dbReference>
<reference evidence="16 17" key="1">
    <citation type="submission" date="2019-06" db="EMBL/GenBank/DDBJ databases">
        <title>Draft genome of Aliikangiella marina GYP-15.</title>
        <authorList>
            <person name="Wang G."/>
        </authorList>
    </citation>
    <scope>NUCLEOTIDE SEQUENCE [LARGE SCALE GENOMIC DNA]</scope>
    <source>
        <strain evidence="16 17">GYP-15</strain>
    </source>
</reference>
<name>A0A545T7L9_9GAMM</name>
<dbReference type="InterPro" id="IPR010923">
    <property type="entry name" value="T(6)A37_SUA5"/>
</dbReference>
<dbReference type="GO" id="GO:0000049">
    <property type="term" value="F:tRNA binding"/>
    <property type="evidence" value="ECO:0007669"/>
    <property type="project" value="TreeGrafter"/>
</dbReference>
<dbReference type="InterPro" id="IPR006070">
    <property type="entry name" value="Sua5-like_dom"/>
</dbReference>
<feature type="binding site" evidence="14">
    <location>
        <position position="139"/>
    </location>
    <ligand>
        <name>L-threonine</name>
        <dbReference type="ChEBI" id="CHEBI:57926"/>
    </ligand>
</feature>
<evidence type="ECO:0000313" key="17">
    <source>
        <dbReference type="Proteomes" id="UP000317839"/>
    </source>
</evidence>
<proteinExistence type="inferred from homology"/>
<feature type="binding site" evidence="14">
    <location>
        <position position="228"/>
    </location>
    <ligand>
        <name>ATP</name>
        <dbReference type="ChEBI" id="CHEBI:30616"/>
    </ligand>
</feature>
<comment type="function">
    <text evidence="13">Required for the formation of a threonylcarbamoyl group on adenosine at position 37 (t(6)A37) in tRNAs that read codons beginning with adenine.</text>
</comment>
<feature type="domain" description="YrdC-like" evidence="15">
    <location>
        <begin position="11"/>
        <end position="197"/>
    </location>
</feature>
<evidence type="ECO:0000256" key="7">
    <source>
        <dbReference type="ARBA" id="ARBA00022694"/>
    </source>
</evidence>
<dbReference type="PIRSF" id="PIRSF004930">
    <property type="entry name" value="Tln_factor_SUA5"/>
    <property type="match status" value="1"/>
</dbReference>
<keyword evidence="10 13" id="KW-0067">ATP-binding</keyword>
<dbReference type="InterPro" id="IPR017945">
    <property type="entry name" value="DHBP_synth_RibB-like_a/b_dom"/>
</dbReference>
<evidence type="ECO:0000256" key="12">
    <source>
        <dbReference type="ARBA" id="ARBA00048366"/>
    </source>
</evidence>
<dbReference type="GO" id="GO:0003725">
    <property type="term" value="F:double-stranded RNA binding"/>
    <property type="evidence" value="ECO:0007669"/>
    <property type="project" value="UniProtKB-UniRule"/>
</dbReference>
<dbReference type="GO" id="GO:0005737">
    <property type="term" value="C:cytoplasm"/>
    <property type="evidence" value="ECO:0007669"/>
    <property type="project" value="UniProtKB-SubCell"/>
</dbReference>
<evidence type="ECO:0000259" key="15">
    <source>
        <dbReference type="PROSITE" id="PS51163"/>
    </source>
</evidence>
<evidence type="ECO:0000256" key="14">
    <source>
        <dbReference type="PIRSR" id="PIRSR004930-1"/>
    </source>
</evidence>
<sequence length="323" mass="35063">MITKRLLASTPEDIQEAGELLKAGKLVAVPTETVYGLAADARQPEAVNKIFAAKNRPTNHPLIVHMPGADRLNQWAKNIPEKAFQLAEAFWPGPLTLLLDKADHVSSVITGGLDTIGLRVPNQPVLLKLLREFDLAVAAPSANPYQKLSPTTAEHVLAGLDGKIAAVLDAGPCGVGTESTIVRINDKNAEILRSGPISADQIQTHLSIPVVTPEHHTQAVSGNKAVHYCPNAKVKVKTFEQIKDGNKNALIKIAALVFTGDISPEGIETISKLSSNHINYRHDFYAVLHELDNQNVDEIWVEAPPLSDDWNDIVDRLNRAAEK</sequence>
<evidence type="ECO:0000256" key="11">
    <source>
        <dbReference type="ARBA" id="ARBA00029774"/>
    </source>
</evidence>
<dbReference type="Gene3D" id="3.90.870.10">
    <property type="entry name" value="DHBP synthase"/>
    <property type="match status" value="1"/>
</dbReference>
<evidence type="ECO:0000256" key="10">
    <source>
        <dbReference type="ARBA" id="ARBA00022840"/>
    </source>
</evidence>
<dbReference type="OrthoDB" id="9814580at2"/>